<dbReference type="InterPro" id="IPR052713">
    <property type="entry name" value="FeoA"/>
</dbReference>
<keyword evidence="4" id="KW-1185">Reference proteome</keyword>
<feature type="domain" description="Ferrous iron transporter FeoA-like" evidence="2">
    <location>
        <begin position="35"/>
        <end position="115"/>
    </location>
</feature>
<evidence type="ECO:0000313" key="4">
    <source>
        <dbReference type="Proteomes" id="UP000613768"/>
    </source>
</evidence>
<dbReference type="InterPro" id="IPR038157">
    <property type="entry name" value="FeoA_core_dom"/>
</dbReference>
<proteinExistence type="predicted"/>
<dbReference type="InterPro" id="IPR008988">
    <property type="entry name" value="Transcriptional_repressor_C"/>
</dbReference>
<evidence type="ECO:0000313" key="3">
    <source>
        <dbReference type="EMBL" id="MBD8526211.1"/>
    </source>
</evidence>
<dbReference type="RefSeq" id="WP_192029630.1">
    <property type="nucleotide sequence ID" value="NZ_JACYTR010000018.1"/>
</dbReference>
<dbReference type="SUPFAM" id="SSF50037">
    <property type="entry name" value="C-terminal domain of transcriptional repressors"/>
    <property type="match status" value="1"/>
</dbReference>
<dbReference type="Proteomes" id="UP000613768">
    <property type="component" value="Unassembled WGS sequence"/>
</dbReference>
<dbReference type="Pfam" id="PF04023">
    <property type="entry name" value="FeoA"/>
    <property type="match status" value="1"/>
</dbReference>
<accession>A0AAW3ZPE7</accession>
<gene>
    <name evidence="3" type="ORF">IFO71_10725</name>
</gene>
<dbReference type="GO" id="GO:0046914">
    <property type="term" value="F:transition metal ion binding"/>
    <property type="evidence" value="ECO:0007669"/>
    <property type="project" value="InterPro"/>
</dbReference>
<evidence type="ECO:0000259" key="2">
    <source>
        <dbReference type="SMART" id="SM00899"/>
    </source>
</evidence>
<dbReference type="EMBL" id="JACYTR010000018">
    <property type="protein sequence ID" value="MBD8526211.1"/>
    <property type="molecule type" value="Genomic_DNA"/>
</dbReference>
<comment type="caution">
    <text evidence="3">The sequence shown here is derived from an EMBL/GenBank/DDBJ whole genome shotgun (WGS) entry which is preliminary data.</text>
</comment>
<keyword evidence="1" id="KW-0408">Iron</keyword>
<dbReference type="PANTHER" id="PTHR42954">
    <property type="entry name" value="FE(2+) TRANSPORT PROTEIN A"/>
    <property type="match status" value="1"/>
</dbReference>
<dbReference type="SMART" id="SM00899">
    <property type="entry name" value="FeoA"/>
    <property type="match status" value="1"/>
</dbReference>
<dbReference type="AlphaFoldDB" id="A0AAW3ZPE7"/>
<name>A0AAW3ZPE7_9GAMM</name>
<sequence length="120" mass="12883">MQSLERSSLADAPLAEDIALAGAAVAVSPTDAKLCGLNELERDQRAVIEHIKMPELPHGHGRALVLRLLELGFVPGEQVRIIATGPGGREPIAVRVAGTTFALRLHEAEHIRVRALRESS</sequence>
<protein>
    <submittedName>
        <fullName evidence="3">Ferrous iron transport protein A</fullName>
    </submittedName>
</protein>
<dbReference type="PANTHER" id="PTHR42954:SF2">
    <property type="entry name" value="FE(2+) TRANSPORT PROTEIN A"/>
    <property type="match status" value="1"/>
</dbReference>
<dbReference type="InterPro" id="IPR007167">
    <property type="entry name" value="Fe-transptr_FeoA-like"/>
</dbReference>
<evidence type="ECO:0000256" key="1">
    <source>
        <dbReference type="ARBA" id="ARBA00023004"/>
    </source>
</evidence>
<organism evidence="3 4">
    <name type="scientific">Pseudomarimonas arenosa</name>
    <dbReference type="NCBI Taxonomy" id="2774145"/>
    <lineage>
        <taxon>Bacteria</taxon>
        <taxon>Pseudomonadati</taxon>
        <taxon>Pseudomonadota</taxon>
        <taxon>Gammaproteobacteria</taxon>
        <taxon>Lysobacterales</taxon>
        <taxon>Lysobacteraceae</taxon>
        <taxon>Pseudomarimonas</taxon>
    </lineage>
</organism>
<dbReference type="Gene3D" id="2.30.30.90">
    <property type="match status" value="1"/>
</dbReference>
<reference evidence="3 4" key="1">
    <citation type="submission" date="2020-09" db="EMBL/GenBank/DDBJ databases">
        <title>Pseudoxanthomonas sp. CAU 1598 isolated from sand of Yaerae Beach.</title>
        <authorList>
            <person name="Kim W."/>
        </authorList>
    </citation>
    <scope>NUCLEOTIDE SEQUENCE [LARGE SCALE GENOMIC DNA]</scope>
    <source>
        <strain evidence="3 4">CAU 1598</strain>
    </source>
</reference>